<dbReference type="InterPro" id="IPR017451">
    <property type="entry name" value="F-box-assoc_interact_dom"/>
</dbReference>
<dbReference type="EMBL" id="CACVBM020001451">
    <property type="protein sequence ID" value="CAA7050641.1"/>
    <property type="molecule type" value="Genomic_DNA"/>
</dbReference>
<evidence type="ECO:0000313" key="2">
    <source>
        <dbReference type="EMBL" id="CAA7050641.1"/>
    </source>
</evidence>
<dbReference type="Proteomes" id="UP000467841">
    <property type="component" value="Unassembled WGS sequence"/>
</dbReference>
<dbReference type="InterPro" id="IPR015915">
    <property type="entry name" value="Kelch-typ_b-propeller"/>
</dbReference>
<comment type="caution">
    <text evidence="2">The sequence shown here is derived from an EMBL/GenBank/DDBJ whole genome shotgun (WGS) entry which is preliminary data.</text>
</comment>
<reference evidence="2" key="1">
    <citation type="submission" date="2020-01" db="EMBL/GenBank/DDBJ databases">
        <authorList>
            <person name="Mishra B."/>
        </authorList>
    </citation>
    <scope>NUCLEOTIDE SEQUENCE [LARGE SCALE GENOMIC DNA]</scope>
</reference>
<dbReference type="Pfam" id="PF07734">
    <property type="entry name" value="FBA_1"/>
    <property type="match status" value="1"/>
</dbReference>
<dbReference type="Gene3D" id="1.20.1280.50">
    <property type="match status" value="1"/>
</dbReference>
<accession>A0A6D2KC91</accession>
<dbReference type="Pfam" id="PF00646">
    <property type="entry name" value="F-box"/>
    <property type="match status" value="1"/>
</dbReference>
<evidence type="ECO:0000259" key="1">
    <source>
        <dbReference type="PROSITE" id="PS50181"/>
    </source>
</evidence>
<dbReference type="InterPro" id="IPR006527">
    <property type="entry name" value="F-box-assoc_dom_typ1"/>
</dbReference>
<dbReference type="PANTHER" id="PTHR31672">
    <property type="entry name" value="BNACNNG10540D PROTEIN"/>
    <property type="match status" value="1"/>
</dbReference>
<proteinExistence type="predicted"/>
<dbReference type="AlphaFoldDB" id="A0A6D2KC91"/>
<gene>
    <name evidence="2" type="ORF">MERR_LOCUS37876</name>
</gene>
<evidence type="ECO:0000313" key="3">
    <source>
        <dbReference type="Proteomes" id="UP000467841"/>
    </source>
</evidence>
<dbReference type="SUPFAM" id="SSF117281">
    <property type="entry name" value="Kelch motif"/>
    <property type="match status" value="1"/>
</dbReference>
<dbReference type="OrthoDB" id="1107722at2759"/>
<dbReference type="PANTHER" id="PTHR31672:SF13">
    <property type="entry name" value="F-BOX PROTEIN CPR30-LIKE"/>
    <property type="match status" value="1"/>
</dbReference>
<name>A0A6D2KC91_9BRAS</name>
<dbReference type="InterPro" id="IPR050796">
    <property type="entry name" value="SCF_F-box_component"/>
</dbReference>
<keyword evidence="3" id="KW-1185">Reference proteome</keyword>
<dbReference type="PROSITE" id="PS50181">
    <property type="entry name" value="FBOX"/>
    <property type="match status" value="1"/>
</dbReference>
<dbReference type="SUPFAM" id="SSF81383">
    <property type="entry name" value="F-box domain"/>
    <property type="match status" value="1"/>
</dbReference>
<protein>
    <recommendedName>
        <fullName evidence="1">F-box domain-containing protein</fullName>
    </recommendedName>
</protein>
<dbReference type="NCBIfam" id="TIGR01640">
    <property type="entry name" value="F_box_assoc_1"/>
    <property type="match status" value="1"/>
</dbReference>
<feature type="domain" description="F-box" evidence="1">
    <location>
        <begin position="5"/>
        <end position="50"/>
    </location>
</feature>
<dbReference type="Gene3D" id="2.120.10.80">
    <property type="entry name" value="Kelch-type beta propeller"/>
    <property type="match status" value="1"/>
</dbReference>
<dbReference type="InterPro" id="IPR036047">
    <property type="entry name" value="F-box-like_dom_sf"/>
</dbReference>
<dbReference type="SMART" id="SM00256">
    <property type="entry name" value="FBOX"/>
    <property type="match status" value="1"/>
</dbReference>
<sequence>MRWGSRAGMDLPFDVEIEILQRLPVRTLHRLELVSKKWRSLIRSPYFKERYLVHQKSKHRFKILANVMDPFSRISGKTGLLRPWDDDPQFSYVLLQNKESSSFSCDGVICCPGPGNKFLFINPATLQNIQVGEGRPLSHRPRTFEALGPLPYTFYVKYYLESSRDDYENRYPKFHLLGFGRDRVSGDYKLVRLFRCHSWETRICSECEVFSLKTWRWTYVSSVPIPCPDGQASASVNGSIYWFTVYLWVPRSEYSATAKIIAFDLHTHRFRAVCHPPLFDARIPSSSIQLVNLRDQVWIVEQTPSCLEMWSMDRGGDAWEKMYSIDLKSCGMSDLEVFTPIEICNYGKVLIKGKKPEDLKERLLKYDPRTKTLLLSDHQTYYQTCVRAPYFQSLFSLF</sequence>
<dbReference type="CDD" id="cd22157">
    <property type="entry name" value="F-box_AtFBW1-like"/>
    <property type="match status" value="1"/>
</dbReference>
<organism evidence="2 3">
    <name type="scientific">Microthlaspi erraticum</name>
    <dbReference type="NCBI Taxonomy" id="1685480"/>
    <lineage>
        <taxon>Eukaryota</taxon>
        <taxon>Viridiplantae</taxon>
        <taxon>Streptophyta</taxon>
        <taxon>Embryophyta</taxon>
        <taxon>Tracheophyta</taxon>
        <taxon>Spermatophyta</taxon>
        <taxon>Magnoliopsida</taxon>
        <taxon>eudicotyledons</taxon>
        <taxon>Gunneridae</taxon>
        <taxon>Pentapetalae</taxon>
        <taxon>rosids</taxon>
        <taxon>malvids</taxon>
        <taxon>Brassicales</taxon>
        <taxon>Brassicaceae</taxon>
        <taxon>Coluteocarpeae</taxon>
        <taxon>Microthlaspi</taxon>
    </lineage>
</organism>
<dbReference type="InterPro" id="IPR001810">
    <property type="entry name" value="F-box_dom"/>
</dbReference>